<dbReference type="PANTHER" id="PTHR24379:SF121">
    <property type="entry name" value="C2H2-TYPE DOMAIN-CONTAINING PROTEIN"/>
    <property type="match status" value="1"/>
</dbReference>
<gene>
    <name evidence="9" type="ORF">PV328_008020</name>
</gene>
<evidence type="ECO:0000256" key="3">
    <source>
        <dbReference type="ARBA" id="ARBA00022771"/>
    </source>
</evidence>
<dbReference type="PANTHER" id="PTHR24379">
    <property type="entry name" value="KRAB AND ZINC FINGER DOMAIN-CONTAINING"/>
    <property type="match status" value="1"/>
</dbReference>
<feature type="region of interest" description="Disordered" evidence="6">
    <location>
        <begin position="1597"/>
        <end position="1641"/>
    </location>
</feature>
<dbReference type="FunFam" id="3.30.160.60:FF:000100">
    <property type="entry name" value="Zinc finger 45-like"/>
    <property type="match status" value="1"/>
</dbReference>
<evidence type="ECO:0000256" key="5">
    <source>
        <dbReference type="PROSITE-ProRule" id="PRU00042"/>
    </source>
</evidence>
<accession>A0AA39CAG6</accession>
<feature type="region of interest" description="Disordered" evidence="6">
    <location>
        <begin position="593"/>
        <end position="715"/>
    </location>
</feature>
<feature type="region of interest" description="Disordered" evidence="6">
    <location>
        <begin position="551"/>
        <end position="574"/>
    </location>
</feature>
<reference evidence="9" key="1">
    <citation type="journal article" date="2023" name="bioRxiv">
        <title>Scaffold-level genome assemblies of two parasitoid biocontrol wasps reveal the parthenogenesis mechanism and an associated novel virus.</title>
        <authorList>
            <person name="Inwood S."/>
            <person name="Skelly J."/>
            <person name="Guhlin J."/>
            <person name="Harrop T."/>
            <person name="Goldson S."/>
            <person name="Dearden P."/>
        </authorList>
    </citation>
    <scope>NUCLEOTIDE SEQUENCE</scope>
    <source>
        <strain evidence="9">Irish</strain>
        <tissue evidence="9">Whole body</tissue>
    </source>
</reference>
<dbReference type="InterPro" id="IPR019787">
    <property type="entry name" value="Znf_PHD-finger"/>
</dbReference>
<evidence type="ECO:0000256" key="4">
    <source>
        <dbReference type="ARBA" id="ARBA00022833"/>
    </source>
</evidence>
<feature type="domain" description="PHD-type" evidence="7">
    <location>
        <begin position="1889"/>
        <end position="1940"/>
    </location>
</feature>
<dbReference type="InterPro" id="IPR001965">
    <property type="entry name" value="Znf_PHD"/>
</dbReference>
<feature type="region of interest" description="Disordered" evidence="6">
    <location>
        <begin position="1795"/>
        <end position="1882"/>
    </location>
</feature>
<dbReference type="InterPro" id="IPR013087">
    <property type="entry name" value="Znf_C2H2_type"/>
</dbReference>
<dbReference type="InterPro" id="IPR013083">
    <property type="entry name" value="Znf_RING/FYVE/PHD"/>
</dbReference>
<feature type="compositionally biased region" description="Polar residues" evidence="6">
    <location>
        <begin position="1672"/>
        <end position="1683"/>
    </location>
</feature>
<sequence length="1951" mass="220534">MEDEDGESINVDSWPMSEQISYKDNSYETLNNKTNNVIDYVDGVEENKDEGSPDDKVFNSKIIFKGFKKRILAQTQENQLPERIINQDLSIISSPKSSRDRNIDNKRGKITEYAQYLGLQPTGKYKCPKCNPIVTFRTMTMLKQHQSICTSNINLNNSSSPSTSEQYSINNNTSTSTNNFRISRKVYLCAACGTYFENWNLFLHMREIHKRHICLFCLGMFGQAERLSHHLVKKHSVPETQFNTIDDFYTVFKESCYLICCMCEKVFSETDNFYSHNCDSLNQRIITNSLMCCSVCRQNDGKHLPTCKLDINYERKNLSINDQRIQASDSEQTLFPNPANAVAKKLLGATKSRLKTNERALLSSYKRKLLNLYARNINSKTKKQYSKIIHDNYESLSINPSIDSSISRNLTKFDNDRQQNRLITLNNSIKNRQIVEIDVTKSPAHEITLDRYTDTIMQVSQCKTIKDYDDFDVDEMDEEINPQEIDDYNRINNFDDTSDNIEKGELILDDGNDDTPIASPSMSPNHLNLTPIQEPIIKKLEKLNSPQINLNDLNDSIESNNTPEESPSLTVSRVNSTNRSLVIKICTNKNSQFSITTPNVNGNYENNDNDDDNEDEDDDDDDGEDEEDDGESEENNKSVNSEKELSINDQQSDSENENSIGKLPEELNNTNNIEPTSPSTIATTTATTPAIIENTNENDEKIKEPEIPPDLSSELTTANESVLINEDKKLDETSQTKETTFDIAPTTSESSKLNNENETLNICKLNDEKIDETKELSDENNCKNDEELSISDGITLAADETPSIDINVDGTLDSIEIDDLLKRCIEAASPTCIYCNHARHIAVNGKQLALHMLAEHKFQPQHPAIIIHNEQFNTRVKKSLDELTSRWFNLDSYDNTRGTYNVSTVKIYECYLCHIYYSVHKELCLHNRKMHQKTILICIMCKSTFYSHSELVCHLCPGIYSSHINIRYRCCLCDVESLPSAFRLMVHLRKRHHACDVCLESTGNQQRLSNHVWKHKLHHLCYRCGIAYRNKPDITKHLFWKHGTESVVCKKCLQKKWPHIYHFCIPPSAFVCEECGATFSRAVGLKVHKRIHTGDEPHECLECSARFISKKLLVKHGDMHKPLTLKIQSLPLSQINDEQNQINVDVDVHTDVINNDEIQDECISEIKNITTNVQKENVKKVLDVYDLPPLNLSSDSDTDIEDDKLSMMKENEVDKSQNIEGVLENDNIDVEMVNLIDNETNKSTMVENFEVKLDNIVDNVLSTETNDSIRDADESNEEEIKKEEVVIMNGIWDNFKSYTASLEVKEQSNIIDNELPKNQQLLDVIAAEHDYCTVYDDNSKDEHEIISNNDINNDDVKAESTPMDEINNISANSDNTNDLTKRKTNKSPKKKTKQSQDDGSSSSSDSSSDSDSSSCSCGTNCSCSSSSSGSSSSSSSSSDSDSSTSESSPKKSSLVKKDRRKDKDTKKNRNKDLSESTKIDVEIQIEMKNNIQTIDNGVEESTENTNTNEQTIDNIILPSAPSPLRESDLETDETETDEDFYDEYPQQHANNLLAEKRNQLMLLATVAPQSADDSALGSSSNDIKNGNVVDNSIATTNLSSQQLSMKQTSTNTKRKIKTKRRKKGEGGRGRGKRQQNLLQSTPTIVNPLPIIESIKLNIPKILYRNKKPGVRRNSSSPNVNTNVKTREPKLPAVTYQISQTDYNINQIGQLKTPNAHNTSNDNESANENKRSSKRKRVPKKFYGDSSDEDQQRSISNSINQKWRRIDTQIPTNSYVPSITIKQNYGTLSSTFQSTTNYQTVPSTPEIIPEPESESETVSMPISTTPAPEPTPVSSVVDSDDPAAAAAADDDGSSSDSSTSEIEQPRHHPPRQHPGDNNSQGTMLPNRQANLYCYCQCPYDEVSEMIACDGDSCRIEWFHFECVGIMVPPKGKWYCPDCSKRDPTLPSNEYFV</sequence>
<dbReference type="PROSITE" id="PS00028">
    <property type="entry name" value="ZINC_FINGER_C2H2_1"/>
    <property type="match status" value="5"/>
</dbReference>
<name>A0AA39CAG6_9HYME</name>
<dbReference type="PROSITE" id="PS50016">
    <property type="entry name" value="ZF_PHD_2"/>
    <property type="match status" value="1"/>
</dbReference>
<organism evidence="9 10">
    <name type="scientific">Microctonus aethiopoides</name>
    <dbReference type="NCBI Taxonomy" id="144406"/>
    <lineage>
        <taxon>Eukaryota</taxon>
        <taxon>Metazoa</taxon>
        <taxon>Ecdysozoa</taxon>
        <taxon>Arthropoda</taxon>
        <taxon>Hexapoda</taxon>
        <taxon>Insecta</taxon>
        <taxon>Pterygota</taxon>
        <taxon>Neoptera</taxon>
        <taxon>Endopterygota</taxon>
        <taxon>Hymenoptera</taxon>
        <taxon>Apocrita</taxon>
        <taxon>Ichneumonoidea</taxon>
        <taxon>Braconidae</taxon>
        <taxon>Euphorinae</taxon>
        <taxon>Microctonus</taxon>
    </lineage>
</organism>
<keyword evidence="10" id="KW-1185">Reference proteome</keyword>
<feature type="compositionally biased region" description="Basic residues" evidence="6">
    <location>
        <begin position="1382"/>
        <end position="1393"/>
    </location>
</feature>
<reference evidence="9" key="2">
    <citation type="submission" date="2023-03" db="EMBL/GenBank/DDBJ databases">
        <authorList>
            <person name="Inwood S.N."/>
            <person name="Skelly J.G."/>
            <person name="Guhlin J."/>
            <person name="Harrop T.W.R."/>
            <person name="Goldson S.G."/>
            <person name="Dearden P.K."/>
        </authorList>
    </citation>
    <scope>NUCLEOTIDE SEQUENCE</scope>
    <source>
        <strain evidence="9">Irish</strain>
        <tissue evidence="9">Whole body</tissue>
    </source>
</reference>
<evidence type="ECO:0000256" key="2">
    <source>
        <dbReference type="ARBA" id="ARBA00022737"/>
    </source>
</evidence>
<feature type="compositionally biased region" description="Low complexity" evidence="6">
    <location>
        <begin position="1831"/>
        <end position="1846"/>
    </location>
</feature>
<dbReference type="GO" id="GO:0008270">
    <property type="term" value="F:zinc ion binding"/>
    <property type="evidence" value="ECO:0007669"/>
    <property type="project" value="UniProtKB-KW"/>
</dbReference>
<feature type="compositionally biased region" description="Polar residues" evidence="6">
    <location>
        <begin position="1597"/>
        <end position="1611"/>
    </location>
</feature>
<feature type="compositionally biased region" description="Basic residues" evidence="6">
    <location>
        <begin position="1612"/>
        <end position="1633"/>
    </location>
</feature>
<feature type="compositionally biased region" description="Basic and acidic residues" evidence="6">
    <location>
        <begin position="634"/>
        <end position="646"/>
    </location>
</feature>
<evidence type="ECO:0000259" key="7">
    <source>
        <dbReference type="PROSITE" id="PS50016"/>
    </source>
</evidence>
<dbReference type="Proteomes" id="UP001168990">
    <property type="component" value="Unassembled WGS sequence"/>
</dbReference>
<keyword evidence="2" id="KW-0677">Repeat</keyword>
<feature type="region of interest" description="Disordered" evidence="6">
    <location>
        <begin position="1345"/>
        <end position="1475"/>
    </location>
</feature>
<dbReference type="SUPFAM" id="SSF57903">
    <property type="entry name" value="FYVE/PHD zinc finger"/>
    <property type="match status" value="1"/>
</dbReference>
<feature type="compositionally biased region" description="Basic and acidic residues" evidence="6">
    <location>
        <begin position="1461"/>
        <end position="1475"/>
    </location>
</feature>
<dbReference type="Gene3D" id="3.30.160.60">
    <property type="entry name" value="Classic Zinc Finger"/>
    <property type="match status" value="1"/>
</dbReference>
<evidence type="ECO:0000313" key="10">
    <source>
        <dbReference type="Proteomes" id="UP001168990"/>
    </source>
</evidence>
<evidence type="ECO:0000256" key="6">
    <source>
        <dbReference type="SAM" id="MobiDB-lite"/>
    </source>
</evidence>
<feature type="compositionally biased region" description="Low complexity" evidence="6">
    <location>
        <begin position="1397"/>
        <end position="1447"/>
    </location>
</feature>
<feature type="region of interest" description="Disordered" evidence="6">
    <location>
        <begin position="1710"/>
        <end position="1761"/>
    </location>
</feature>
<protein>
    <submittedName>
        <fullName evidence="9">Uncharacterized protein</fullName>
    </submittedName>
</protein>
<feature type="region of interest" description="Disordered" evidence="6">
    <location>
        <begin position="1667"/>
        <end position="1687"/>
    </location>
</feature>
<keyword evidence="3 5" id="KW-0863">Zinc-finger</keyword>
<proteinExistence type="predicted"/>
<feature type="region of interest" description="Disordered" evidence="6">
    <location>
        <begin position="1500"/>
        <end position="1536"/>
    </location>
</feature>
<dbReference type="SMART" id="SM00249">
    <property type="entry name" value="PHD"/>
    <property type="match status" value="1"/>
</dbReference>
<dbReference type="EMBL" id="JAQQBS010001423">
    <property type="protein sequence ID" value="KAK0160632.1"/>
    <property type="molecule type" value="Genomic_DNA"/>
</dbReference>
<dbReference type="Gene3D" id="3.30.40.10">
    <property type="entry name" value="Zinc/RING finger domain, C3HC4 (zinc finger)"/>
    <property type="match status" value="1"/>
</dbReference>
<dbReference type="CDD" id="cd15505">
    <property type="entry name" value="PHD_ING"/>
    <property type="match status" value="1"/>
</dbReference>
<feature type="compositionally biased region" description="Polar residues" evidence="6">
    <location>
        <begin position="1367"/>
        <end position="1378"/>
    </location>
</feature>
<feature type="compositionally biased region" description="Polar residues" evidence="6">
    <location>
        <begin position="647"/>
        <end position="659"/>
    </location>
</feature>
<feature type="compositionally biased region" description="Low complexity" evidence="6">
    <location>
        <begin position="675"/>
        <end position="692"/>
    </location>
</feature>
<dbReference type="SMART" id="SM00355">
    <property type="entry name" value="ZnF_C2H2"/>
    <property type="match status" value="11"/>
</dbReference>
<dbReference type="PROSITE" id="PS50157">
    <property type="entry name" value="ZINC_FINGER_C2H2_2"/>
    <property type="match status" value="1"/>
</dbReference>
<evidence type="ECO:0000259" key="8">
    <source>
        <dbReference type="PROSITE" id="PS50157"/>
    </source>
</evidence>
<dbReference type="InterPro" id="IPR019786">
    <property type="entry name" value="Zinc_finger_PHD-type_CS"/>
</dbReference>
<evidence type="ECO:0000313" key="9">
    <source>
        <dbReference type="EMBL" id="KAK0160632.1"/>
    </source>
</evidence>
<keyword evidence="1" id="KW-0479">Metal-binding</keyword>
<feature type="compositionally biased region" description="Low complexity" evidence="6">
    <location>
        <begin position="1503"/>
        <end position="1516"/>
    </location>
</feature>
<evidence type="ECO:0000256" key="1">
    <source>
        <dbReference type="ARBA" id="ARBA00022723"/>
    </source>
</evidence>
<dbReference type="SUPFAM" id="SSF57667">
    <property type="entry name" value="beta-beta-alpha zinc fingers"/>
    <property type="match status" value="1"/>
</dbReference>
<feature type="domain" description="C2H2-type" evidence="8">
    <location>
        <begin position="1070"/>
        <end position="1097"/>
    </location>
</feature>
<feature type="compositionally biased region" description="Polar residues" evidence="6">
    <location>
        <begin position="1710"/>
        <end position="1725"/>
    </location>
</feature>
<dbReference type="InterPro" id="IPR011011">
    <property type="entry name" value="Znf_FYVE_PHD"/>
</dbReference>
<keyword evidence="4" id="KW-0862">Zinc</keyword>
<feature type="compositionally biased region" description="Acidic residues" evidence="6">
    <location>
        <begin position="607"/>
        <end position="633"/>
    </location>
</feature>
<dbReference type="InterPro" id="IPR036236">
    <property type="entry name" value="Znf_C2H2_sf"/>
</dbReference>
<comment type="caution">
    <text evidence="9">The sequence shown here is derived from an EMBL/GenBank/DDBJ whole genome shotgun (WGS) entry which is preliminary data.</text>
</comment>
<dbReference type="PROSITE" id="PS01359">
    <property type="entry name" value="ZF_PHD_1"/>
    <property type="match status" value="1"/>
</dbReference>